<sequence>MKKKVLFAIESLAGGGAEKILATIVKNIDKTKFDITVLTVVKTGVYVEEVEKYCTLISMLPEYEKLTNPIAKMKYKVDYKKIYKEDCAKIYKKYVKNVYDVEIAFVEGFVTKLVANSTNKYSKKYAWIHTDMIKNNHADDNYSNFEEHKKIYSKFDTIFAVSEYVKEVFIEKFGNEFKEKTKIQYNPVDSQEIEKLAQKPINDQYEKQVKFIAIGRFVEAKGFDRLVSSAYKLHKEGYEFEVWILGQGEGKNDIGQYIKENQMQDYFKLKGFQENPYPYIQAADALICSSRAEGFSTVATEALILNKPIFTTDCSGMRELFGEYQCGIICENSENGIYDMLHNVLEQADFSPYIDHCKIRAKDFTIRKRMSEIEGILNA</sequence>
<dbReference type="InterPro" id="IPR001296">
    <property type="entry name" value="Glyco_trans_1"/>
</dbReference>
<evidence type="ECO:0000313" key="1">
    <source>
        <dbReference type="EMBL" id="CUM89440.1"/>
    </source>
</evidence>
<dbReference type="AlphaFoldDB" id="A0A173SGU9"/>
<evidence type="ECO:0000313" key="2">
    <source>
        <dbReference type="Proteomes" id="UP000095553"/>
    </source>
</evidence>
<dbReference type="RefSeq" id="WP_055072636.1">
    <property type="nucleotide sequence ID" value="NZ_CP143954.1"/>
</dbReference>
<keyword evidence="1" id="KW-0808">Transferase</keyword>
<keyword evidence="1" id="KW-0328">Glycosyltransferase</keyword>
<name>A0A173SGU9_ANAHA</name>
<dbReference type="SUPFAM" id="SSF53756">
    <property type="entry name" value="UDP-Glycosyltransferase/glycogen phosphorylase"/>
    <property type="match status" value="1"/>
</dbReference>
<protein>
    <submittedName>
        <fullName evidence="1">UDP-D-galactose:(Glucosyl)lipopolysaccharide-1%2 C6-D-galactosyltransferase</fullName>
    </submittedName>
</protein>
<dbReference type="GO" id="GO:0009103">
    <property type="term" value="P:lipopolysaccharide biosynthetic process"/>
    <property type="evidence" value="ECO:0007669"/>
    <property type="project" value="TreeGrafter"/>
</dbReference>
<dbReference type="PANTHER" id="PTHR46401">
    <property type="entry name" value="GLYCOSYLTRANSFERASE WBBK-RELATED"/>
    <property type="match status" value="1"/>
</dbReference>
<accession>A0A173SGU9</accession>
<dbReference type="PANTHER" id="PTHR46401:SF2">
    <property type="entry name" value="GLYCOSYLTRANSFERASE WBBK-RELATED"/>
    <property type="match status" value="1"/>
</dbReference>
<dbReference type="Pfam" id="PF00534">
    <property type="entry name" value="Glycos_transf_1"/>
    <property type="match status" value="1"/>
</dbReference>
<dbReference type="Proteomes" id="UP000095553">
    <property type="component" value="Unassembled WGS sequence"/>
</dbReference>
<reference evidence="1 2" key="1">
    <citation type="submission" date="2015-09" db="EMBL/GenBank/DDBJ databases">
        <authorList>
            <consortium name="Pathogen Informatics"/>
        </authorList>
    </citation>
    <scope>NUCLEOTIDE SEQUENCE [LARGE SCALE GENOMIC DNA]</scope>
    <source>
        <strain evidence="1 2">2789STDY5834959</strain>
    </source>
</reference>
<dbReference type="Gene3D" id="3.40.50.2000">
    <property type="entry name" value="Glycogen Phosphorylase B"/>
    <property type="match status" value="2"/>
</dbReference>
<organism evidence="1 2">
    <name type="scientific">Anaerostipes hadrus</name>
    <dbReference type="NCBI Taxonomy" id="649756"/>
    <lineage>
        <taxon>Bacteria</taxon>
        <taxon>Bacillati</taxon>
        <taxon>Bacillota</taxon>
        <taxon>Clostridia</taxon>
        <taxon>Lachnospirales</taxon>
        <taxon>Lachnospiraceae</taxon>
        <taxon>Anaerostipes</taxon>
    </lineage>
</organism>
<gene>
    <name evidence="1" type="ORF">ERS852571_01211</name>
</gene>
<dbReference type="GO" id="GO:0016757">
    <property type="term" value="F:glycosyltransferase activity"/>
    <property type="evidence" value="ECO:0007669"/>
    <property type="project" value="UniProtKB-KW"/>
</dbReference>
<proteinExistence type="predicted"/>
<dbReference type="CDD" id="cd03811">
    <property type="entry name" value="GT4_GT28_WabH-like"/>
    <property type="match status" value="1"/>
</dbReference>
<dbReference type="EMBL" id="CYXY01000006">
    <property type="protein sequence ID" value="CUM89440.1"/>
    <property type="molecule type" value="Genomic_DNA"/>
</dbReference>